<accession>A0A132MVA4</accession>
<evidence type="ECO:0000313" key="4">
    <source>
        <dbReference type="Proteomes" id="UP000070188"/>
    </source>
</evidence>
<gene>
    <name evidence="3" type="ORF">LI90_2795</name>
</gene>
<dbReference type="InterPro" id="IPR000182">
    <property type="entry name" value="GNAT_dom"/>
</dbReference>
<keyword evidence="4" id="KW-1185">Reference proteome</keyword>
<evidence type="ECO:0000259" key="2">
    <source>
        <dbReference type="PROSITE" id="PS51186"/>
    </source>
</evidence>
<protein>
    <submittedName>
        <fullName evidence="3">GCN5-related N-acetyltransferase</fullName>
    </submittedName>
</protein>
<dbReference type="Pfam" id="PF00583">
    <property type="entry name" value="Acetyltransf_1"/>
    <property type="match status" value="1"/>
</dbReference>
<feature type="compositionally biased region" description="Basic and acidic residues" evidence="1">
    <location>
        <begin position="192"/>
        <end position="201"/>
    </location>
</feature>
<organism evidence="3 4">
    <name type="scientific">Carbonactinospora thermoautotrophica</name>
    <dbReference type="NCBI Taxonomy" id="1469144"/>
    <lineage>
        <taxon>Bacteria</taxon>
        <taxon>Bacillati</taxon>
        <taxon>Actinomycetota</taxon>
        <taxon>Actinomycetes</taxon>
        <taxon>Kitasatosporales</taxon>
        <taxon>Carbonactinosporaceae</taxon>
        <taxon>Carbonactinospora</taxon>
    </lineage>
</organism>
<dbReference type="Proteomes" id="UP000070188">
    <property type="component" value="Unassembled WGS sequence"/>
</dbReference>
<dbReference type="RefSeq" id="WP_066888437.1">
    <property type="nucleotide sequence ID" value="NZ_JYIJ01000018.1"/>
</dbReference>
<dbReference type="InterPro" id="IPR016181">
    <property type="entry name" value="Acyl_CoA_acyltransferase"/>
</dbReference>
<dbReference type="CDD" id="cd04301">
    <property type="entry name" value="NAT_SF"/>
    <property type="match status" value="1"/>
</dbReference>
<dbReference type="Gene3D" id="3.40.630.30">
    <property type="match status" value="1"/>
</dbReference>
<feature type="domain" description="N-acetyltransferase" evidence="2">
    <location>
        <begin position="7"/>
        <end position="171"/>
    </location>
</feature>
<name>A0A132MVA4_9ACTN</name>
<comment type="caution">
    <text evidence="3">The sequence shown here is derived from an EMBL/GenBank/DDBJ whole genome shotgun (WGS) entry which is preliminary data.</text>
</comment>
<feature type="region of interest" description="Disordered" evidence="1">
    <location>
        <begin position="188"/>
        <end position="210"/>
    </location>
</feature>
<dbReference type="STRING" id="1469144.LI90_2795"/>
<dbReference type="SUPFAM" id="SSF55729">
    <property type="entry name" value="Acyl-CoA N-acyltransferases (Nat)"/>
    <property type="match status" value="1"/>
</dbReference>
<dbReference type="AlphaFoldDB" id="A0A132MVA4"/>
<sequence>MIRYEVIEGRREVVAVLREIVPVYAEVYAEPPYHAGAEDVERFRAWYLSRAARYGLRVVRAHDGGELIGVALGHVLPPDTRVHLLSGFDTTGRTLALNELFVRKPWRRQGVGRRLHDEFLDVPGVERATLTARPEAEPAQAAYRAWGWRKVGRTQPLADGPVYDLMVKDLSSGRVAARGSSWGRLGQGRYASAEDRGKHADLPGYGSYPG</sequence>
<dbReference type="OrthoDB" id="4536199at2"/>
<proteinExistence type="predicted"/>
<dbReference type="PATRIC" id="fig|1469144.10.peg.3024"/>
<reference evidence="4" key="1">
    <citation type="submission" date="2015-04" db="EMBL/GenBank/DDBJ databases">
        <title>Physiological reanalysis, assessment of diazotrophy, and genome sequences of multiple isolates of Streptomyces thermoautotrophicus.</title>
        <authorList>
            <person name="MacKellar D.C."/>
            <person name="Lieber L."/>
            <person name="Norman J."/>
            <person name="Bolger A."/>
            <person name="Tobin C."/>
            <person name="Murray J.W."/>
            <person name="Chang R."/>
            <person name="Ford T."/>
            <person name="Nguyen P.Q."/>
            <person name="Woodward J."/>
            <person name="Permingeat H."/>
            <person name="Joshi N.S."/>
            <person name="Silver P.A."/>
            <person name="Usadel B."/>
            <person name="Rutherford A.W."/>
            <person name="Friesen M."/>
            <person name="Prell J."/>
        </authorList>
    </citation>
    <scope>NUCLEOTIDE SEQUENCE [LARGE SCALE GENOMIC DNA]</scope>
    <source>
        <strain evidence="4">H1</strain>
    </source>
</reference>
<dbReference type="PROSITE" id="PS51186">
    <property type="entry name" value="GNAT"/>
    <property type="match status" value="1"/>
</dbReference>
<dbReference type="GO" id="GO:0016747">
    <property type="term" value="F:acyltransferase activity, transferring groups other than amino-acyl groups"/>
    <property type="evidence" value="ECO:0007669"/>
    <property type="project" value="InterPro"/>
</dbReference>
<evidence type="ECO:0000313" key="3">
    <source>
        <dbReference type="EMBL" id="KWX01763.1"/>
    </source>
</evidence>
<evidence type="ECO:0000256" key="1">
    <source>
        <dbReference type="SAM" id="MobiDB-lite"/>
    </source>
</evidence>
<keyword evidence="3" id="KW-0808">Transferase</keyword>
<dbReference type="EMBL" id="LAXD01000001">
    <property type="protein sequence ID" value="KWX01763.1"/>
    <property type="molecule type" value="Genomic_DNA"/>
</dbReference>